<reference evidence="6" key="1">
    <citation type="submission" date="2020-05" db="EMBL/GenBank/DDBJ databases">
        <title>Mycena genomes resolve the evolution of fungal bioluminescence.</title>
        <authorList>
            <person name="Tsai I.J."/>
        </authorList>
    </citation>
    <scope>NUCLEOTIDE SEQUENCE</scope>
    <source>
        <strain evidence="6">110903Hualien_Pintung</strain>
    </source>
</reference>
<evidence type="ECO:0000256" key="4">
    <source>
        <dbReference type="PROSITE-ProRule" id="PRU00134"/>
    </source>
</evidence>
<name>A0A8H6SKF5_MYCCL</name>
<dbReference type="PROSITE" id="PS50865">
    <property type="entry name" value="ZF_MYND_2"/>
    <property type="match status" value="1"/>
</dbReference>
<dbReference type="InterPro" id="IPR002893">
    <property type="entry name" value="Znf_MYND"/>
</dbReference>
<evidence type="ECO:0000256" key="2">
    <source>
        <dbReference type="ARBA" id="ARBA00022771"/>
    </source>
</evidence>
<evidence type="ECO:0000313" key="6">
    <source>
        <dbReference type="EMBL" id="KAF7300296.1"/>
    </source>
</evidence>
<dbReference type="Gene3D" id="6.10.140.2220">
    <property type="match status" value="1"/>
</dbReference>
<keyword evidence="3" id="KW-0862">Zinc</keyword>
<sequence>MESFASAFAGLPYFNPMMMINRSETCATTKLLQLRGLGINENDITPKFHRSPENSPDLSREEFVARKRVIEQIDGLEATGRHGLPWLPILSKYEIVKGSAKKARDWGHLLFATATTNQFLLVMIFPDECNCGNYSHHDYESLTKYHANKILCLAKYIWHTEQSPKWIRATYLTPSSGYDLDPTFAVPQTAGTPLDVLQSLNSHPSGRYFHIDITDVKPSLTPSETERIDAVASHSSSKEKTAIKPEVRKGLVVSEENKADAKPDVEGAAWKAGVKRACAYCEVVPHGKVKLMACSRCKLVQYCGKDCQTRAWPAHKHFCKKV</sequence>
<proteinExistence type="predicted"/>
<dbReference type="PROSITE" id="PS01360">
    <property type="entry name" value="ZF_MYND_1"/>
    <property type="match status" value="1"/>
</dbReference>
<feature type="domain" description="MYND-type" evidence="5">
    <location>
        <begin position="278"/>
        <end position="319"/>
    </location>
</feature>
<evidence type="ECO:0000259" key="5">
    <source>
        <dbReference type="PROSITE" id="PS50865"/>
    </source>
</evidence>
<gene>
    <name evidence="6" type="ORF">HMN09_00912700</name>
</gene>
<dbReference type="EMBL" id="JACAZE010000013">
    <property type="protein sequence ID" value="KAF7300296.1"/>
    <property type="molecule type" value="Genomic_DNA"/>
</dbReference>
<evidence type="ECO:0000313" key="7">
    <source>
        <dbReference type="Proteomes" id="UP000613580"/>
    </source>
</evidence>
<dbReference type="SUPFAM" id="SSF144232">
    <property type="entry name" value="HIT/MYND zinc finger-like"/>
    <property type="match status" value="1"/>
</dbReference>
<dbReference type="Proteomes" id="UP000613580">
    <property type="component" value="Unassembled WGS sequence"/>
</dbReference>
<dbReference type="OrthoDB" id="341421at2759"/>
<keyword evidence="7" id="KW-1185">Reference proteome</keyword>
<organism evidence="6 7">
    <name type="scientific">Mycena chlorophos</name>
    <name type="common">Agaric fungus</name>
    <name type="synonym">Agaricus chlorophos</name>
    <dbReference type="NCBI Taxonomy" id="658473"/>
    <lineage>
        <taxon>Eukaryota</taxon>
        <taxon>Fungi</taxon>
        <taxon>Dikarya</taxon>
        <taxon>Basidiomycota</taxon>
        <taxon>Agaricomycotina</taxon>
        <taxon>Agaricomycetes</taxon>
        <taxon>Agaricomycetidae</taxon>
        <taxon>Agaricales</taxon>
        <taxon>Marasmiineae</taxon>
        <taxon>Mycenaceae</taxon>
        <taxon>Mycena</taxon>
    </lineage>
</organism>
<accession>A0A8H6SKF5</accession>
<comment type="caution">
    <text evidence="6">The sequence shown here is derived from an EMBL/GenBank/DDBJ whole genome shotgun (WGS) entry which is preliminary data.</text>
</comment>
<evidence type="ECO:0000256" key="3">
    <source>
        <dbReference type="ARBA" id="ARBA00022833"/>
    </source>
</evidence>
<dbReference type="GO" id="GO:0008270">
    <property type="term" value="F:zinc ion binding"/>
    <property type="evidence" value="ECO:0007669"/>
    <property type="project" value="UniProtKB-KW"/>
</dbReference>
<keyword evidence="1" id="KW-0479">Metal-binding</keyword>
<protein>
    <submittedName>
        <fullName evidence="6">MYND-type domain-containing protein</fullName>
    </submittedName>
</protein>
<dbReference type="Pfam" id="PF01753">
    <property type="entry name" value="zf-MYND"/>
    <property type="match status" value="1"/>
</dbReference>
<keyword evidence="2 4" id="KW-0863">Zinc-finger</keyword>
<evidence type="ECO:0000256" key="1">
    <source>
        <dbReference type="ARBA" id="ARBA00022723"/>
    </source>
</evidence>
<dbReference type="AlphaFoldDB" id="A0A8H6SKF5"/>